<organism evidence="5 6">
    <name type="scientific">Anaerocolumna sedimenticola</name>
    <dbReference type="NCBI Taxonomy" id="2696063"/>
    <lineage>
        <taxon>Bacteria</taxon>
        <taxon>Bacillati</taxon>
        <taxon>Bacillota</taxon>
        <taxon>Clostridia</taxon>
        <taxon>Lachnospirales</taxon>
        <taxon>Lachnospiraceae</taxon>
        <taxon>Anaerocolumna</taxon>
    </lineage>
</organism>
<dbReference type="AlphaFoldDB" id="A0A6P1TLY9"/>
<name>A0A6P1TLY9_9FIRM</name>
<dbReference type="EMBL" id="CP048000">
    <property type="protein sequence ID" value="QHQ61162.1"/>
    <property type="molecule type" value="Genomic_DNA"/>
</dbReference>
<feature type="compositionally biased region" description="Acidic residues" evidence="2">
    <location>
        <begin position="221"/>
        <end position="239"/>
    </location>
</feature>
<evidence type="ECO:0000256" key="2">
    <source>
        <dbReference type="SAM" id="MobiDB-lite"/>
    </source>
</evidence>
<feature type="region of interest" description="Disordered" evidence="2">
    <location>
        <begin position="221"/>
        <end position="242"/>
    </location>
</feature>
<feature type="domain" description="BIG2" evidence="4">
    <location>
        <begin position="146"/>
        <end position="202"/>
    </location>
</feature>
<evidence type="ECO:0000256" key="3">
    <source>
        <dbReference type="SAM" id="SignalP"/>
    </source>
</evidence>
<dbReference type="InterPro" id="IPR008964">
    <property type="entry name" value="Invasin/intimin_cell_adhesion"/>
</dbReference>
<dbReference type="KEGG" id="anr:Ana3638_10585"/>
<dbReference type="RefSeq" id="WP_161837989.1">
    <property type="nucleotide sequence ID" value="NZ_CP048000.1"/>
</dbReference>
<dbReference type="InterPro" id="IPR014755">
    <property type="entry name" value="Cu-Rt/internalin_Ig-like"/>
</dbReference>
<protein>
    <recommendedName>
        <fullName evidence="4">BIG2 domain-containing protein</fullName>
    </recommendedName>
</protein>
<dbReference type="Gene3D" id="2.60.40.1220">
    <property type="match status" value="1"/>
</dbReference>
<dbReference type="Gene3D" id="2.60.40.1080">
    <property type="match status" value="2"/>
</dbReference>
<evidence type="ECO:0000259" key="4">
    <source>
        <dbReference type="Pfam" id="PF02368"/>
    </source>
</evidence>
<accession>A0A6P1TLY9</accession>
<feature type="signal peptide" evidence="3">
    <location>
        <begin position="1"/>
        <end position="32"/>
    </location>
</feature>
<dbReference type="InterPro" id="IPR003343">
    <property type="entry name" value="Big_2"/>
</dbReference>
<evidence type="ECO:0000313" key="6">
    <source>
        <dbReference type="Proteomes" id="UP000464314"/>
    </source>
</evidence>
<feature type="chain" id="PRO_5026667169" description="BIG2 domain-containing protein" evidence="3">
    <location>
        <begin position="33"/>
        <end position="539"/>
    </location>
</feature>
<sequence length="539" mass="60279">MKRKAVKKLTFMLVFLILLPINTYGNSSVASAKWTWDWKYYPALSVTDKTLENIGNTFELSLNGLSTNVKSIKWYTLNKKIAAVKAENNGKTATVTAINKGTTNIKCKITFYHSKTIDLYCKVTVKSTALKIEITNNKDDNDGRQVMEVGDKYNFNSRITPSSSSAKTYWLINNEYYANVDSNGVVTAKEEGIAVLTAVAANSRDEIASSNIRDQVIIEIVEDEDEDDNDDNDDNDDPDYEHQAKLVTLKRTDRNRLTATFDRSIQTPGLLLINNMECIEGKVDSEDTEKVNYNLSSASSKLTGWQDVLIGYWEGYDVSPDDNSADKLMKVRVNFSENGVNSLPAPVQITQSQNDNDIVIIQFNVKLDKASAEKESNYSIAGAKIIDADLKNNNSGNAVVELTLDEDSVSTNGNYLAKISGIKGYNNTYSVMNPYNVSIYLRENTAPILTDYNYIYPTTINLTFNETVRGNAGFKVLQDDKDYVSYTYINNNIVTIFLKETPDMDEILRIKPTDWNVIMDTAGNKTSSSLSHTIDPDND</sequence>
<evidence type="ECO:0000313" key="5">
    <source>
        <dbReference type="EMBL" id="QHQ61162.1"/>
    </source>
</evidence>
<dbReference type="Pfam" id="PF02368">
    <property type="entry name" value="Big_2"/>
    <property type="match status" value="1"/>
</dbReference>
<proteinExistence type="predicted"/>
<evidence type="ECO:0000256" key="1">
    <source>
        <dbReference type="ARBA" id="ARBA00022729"/>
    </source>
</evidence>
<gene>
    <name evidence="5" type="ORF">Ana3638_10585</name>
</gene>
<keyword evidence="1 3" id="KW-0732">Signal</keyword>
<reference evidence="5 6" key="1">
    <citation type="submission" date="2020-01" db="EMBL/GenBank/DDBJ databases">
        <title>Genome analysis of Anaerocolumna sp. CBA3638.</title>
        <authorList>
            <person name="Kim J."/>
            <person name="Roh S.W."/>
        </authorList>
    </citation>
    <scope>NUCLEOTIDE SEQUENCE [LARGE SCALE GENOMIC DNA]</scope>
    <source>
        <strain evidence="5 6">CBA3638</strain>
    </source>
</reference>
<keyword evidence="6" id="KW-1185">Reference proteome</keyword>
<dbReference type="Proteomes" id="UP000464314">
    <property type="component" value="Chromosome"/>
</dbReference>
<dbReference type="SUPFAM" id="SSF49373">
    <property type="entry name" value="Invasin/intimin cell-adhesion fragments"/>
    <property type="match status" value="1"/>
</dbReference>